<dbReference type="GO" id="GO:0010498">
    <property type="term" value="P:proteasomal protein catabolic process"/>
    <property type="evidence" value="ECO:0007669"/>
    <property type="project" value="UniProtKB-UniRule"/>
</dbReference>
<keyword evidence="7 9" id="KW-0647">Proteasome</keyword>
<dbReference type="PANTHER" id="PTHR32194">
    <property type="entry name" value="METALLOPROTEASE TLDD"/>
    <property type="match status" value="1"/>
</dbReference>
<feature type="chain" id="PRO_5041026467" description="Proteasome subunit beta" evidence="9">
    <location>
        <begin position="53"/>
        <end position="280"/>
    </location>
</feature>
<proteinExistence type="inferred from homology"/>
<comment type="pathway">
    <text evidence="9">Protein degradation; proteasomal Pup-dependent pathway.</text>
</comment>
<keyword evidence="4 9" id="KW-0888">Threonine protease</keyword>
<evidence type="ECO:0000256" key="5">
    <source>
        <dbReference type="ARBA" id="ARBA00022801"/>
    </source>
</evidence>
<evidence type="ECO:0000256" key="6">
    <source>
        <dbReference type="ARBA" id="ARBA00022813"/>
    </source>
</evidence>
<keyword evidence="2 9" id="KW-0963">Cytoplasm</keyword>
<evidence type="ECO:0000313" key="11">
    <source>
        <dbReference type="EMBL" id="GLW65039.1"/>
    </source>
</evidence>
<dbReference type="EMBL" id="BSRZ01000007">
    <property type="protein sequence ID" value="GLW65039.1"/>
    <property type="molecule type" value="Genomic_DNA"/>
</dbReference>
<dbReference type="GO" id="GO:0004298">
    <property type="term" value="F:threonine-type endopeptidase activity"/>
    <property type="evidence" value="ECO:0007669"/>
    <property type="project" value="UniProtKB-UniRule"/>
</dbReference>
<dbReference type="PROSITE" id="PS51476">
    <property type="entry name" value="PROTEASOME_BETA_2"/>
    <property type="match status" value="1"/>
</dbReference>
<evidence type="ECO:0000256" key="3">
    <source>
        <dbReference type="ARBA" id="ARBA00022670"/>
    </source>
</evidence>
<dbReference type="GO" id="GO:0019941">
    <property type="term" value="P:modification-dependent protein catabolic process"/>
    <property type="evidence" value="ECO:0007669"/>
    <property type="project" value="UniProtKB-UniRule"/>
</dbReference>
<evidence type="ECO:0000256" key="1">
    <source>
        <dbReference type="ARBA" id="ARBA00001198"/>
    </source>
</evidence>
<sequence>MIGRADDQGLPPEFFEAGTASFVDFLRAHSPDLLPVNRLGRDGGAPLDLPHGTTVLALTYADGVMMAGDRRATRANEIAYRELEKVQRADEYSIVAFAGTVGLAMEMVRLFQVELEHYEKMEMSRLSLAGKARRLGAVVRANLAQAMQGLAVVPLFAGYDPDEGRGRIYTYDITGSPQEARDFHAEGSGSPAARGALKKLYRPGLDERDAAAVCVHALYDAADEDAATGGPDRSRRIYPSIAVATDDGFRALSAERVGEIVEEVVRARHERPDGPVAPIR</sequence>
<dbReference type="AlphaFoldDB" id="A0A9W6PV33"/>
<keyword evidence="3 9" id="KW-0645">Protease</keyword>
<comment type="subunit">
    <text evidence="9">The 20S proteasome core is composed of 14 alpha and 14 beta subunits that assemble into four stacked heptameric rings, resulting in a barrel-shaped structure. The two inner rings, each composed of seven catalytic beta subunits, are sandwiched by two outer rings, each composed of seven alpha subunits. The catalytic chamber with the active sites is on the inside of the barrel. Has a gated structure, the ends of the cylinder being occluded by the N-termini of the alpha-subunits. Is capped by the proteasome-associated ATPase, ARC.</text>
</comment>
<dbReference type="PANTHER" id="PTHR32194:SF0">
    <property type="entry name" value="ATP-DEPENDENT PROTEASE SUBUNIT HSLV"/>
    <property type="match status" value="1"/>
</dbReference>
<dbReference type="NCBIfam" id="TIGR03690">
    <property type="entry name" value="20S_bact_beta"/>
    <property type="match status" value="1"/>
</dbReference>
<dbReference type="InterPro" id="IPR022483">
    <property type="entry name" value="PSB_actinobac"/>
</dbReference>
<dbReference type="InterPro" id="IPR023333">
    <property type="entry name" value="Proteasome_suB-type"/>
</dbReference>
<comment type="similarity">
    <text evidence="9">Belongs to the peptidase T1B family.</text>
</comment>
<dbReference type="GO" id="GO:0019774">
    <property type="term" value="C:proteasome core complex, beta-subunit complex"/>
    <property type="evidence" value="ECO:0007669"/>
    <property type="project" value="UniProtKB-UniRule"/>
</dbReference>
<keyword evidence="6 9" id="KW-0068">Autocatalytic cleavage</keyword>
<accession>A0A9W6PV33</accession>
<keyword evidence="8 9" id="KW-0865">Zymogen</keyword>
<feature type="active site" description="Nucleophile" evidence="9">
    <location>
        <position position="53"/>
    </location>
</feature>
<keyword evidence="12" id="KW-1185">Reference proteome</keyword>
<dbReference type="Gene3D" id="3.60.20.10">
    <property type="entry name" value="Glutamine Phosphoribosylpyrophosphate, subunit 1, domain 1"/>
    <property type="match status" value="1"/>
</dbReference>
<dbReference type="EC" id="3.4.25.1" evidence="9 10"/>
<evidence type="ECO:0000256" key="9">
    <source>
        <dbReference type="HAMAP-Rule" id="MF_02113"/>
    </source>
</evidence>
<evidence type="ECO:0000256" key="2">
    <source>
        <dbReference type="ARBA" id="ARBA00022490"/>
    </source>
</evidence>
<evidence type="ECO:0000256" key="10">
    <source>
        <dbReference type="NCBIfam" id="TIGR03690"/>
    </source>
</evidence>
<evidence type="ECO:0000256" key="7">
    <source>
        <dbReference type="ARBA" id="ARBA00022942"/>
    </source>
</evidence>
<reference evidence="11" key="1">
    <citation type="submission" date="2023-02" db="EMBL/GenBank/DDBJ databases">
        <title>Actinomadura rubrobrunea NBRC 14622.</title>
        <authorList>
            <person name="Ichikawa N."/>
            <person name="Sato H."/>
            <person name="Tonouchi N."/>
        </authorList>
    </citation>
    <scope>NUCLEOTIDE SEQUENCE</scope>
    <source>
        <strain evidence="11">NBRC 14622</strain>
    </source>
</reference>
<comment type="subcellular location">
    <subcellularLocation>
        <location evidence="9">Cytoplasm</location>
    </subcellularLocation>
</comment>
<comment type="catalytic activity">
    <reaction evidence="1 9">
        <text>Cleavage of peptide bonds with very broad specificity.</text>
        <dbReference type="EC" id="3.4.25.1"/>
    </reaction>
</comment>
<dbReference type="SUPFAM" id="SSF56235">
    <property type="entry name" value="N-terminal nucleophile aminohydrolases (Ntn hydrolases)"/>
    <property type="match status" value="1"/>
</dbReference>
<dbReference type="Pfam" id="PF00227">
    <property type="entry name" value="Proteasome"/>
    <property type="match status" value="1"/>
</dbReference>
<dbReference type="InterPro" id="IPR001353">
    <property type="entry name" value="Proteasome_sua/b"/>
</dbReference>
<dbReference type="HAMAP" id="MF_02113_B">
    <property type="entry name" value="Proteasome_B_B"/>
    <property type="match status" value="1"/>
</dbReference>
<dbReference type="CDD" id="cd01906">
    <property type="entry name" value="proteasome_protease_HslV"/>
    <property type="match status" value="1"/>
</dbReference>
<gene>
    <name evidence="9 11" type="primary">prcB</name>
    <name evidence="11" type="ORF">Arub01_32830</name>
</gene>
<comment type="caution">
    <text evidence="11">The sequence shown here is derived from an EMBL/GenBank/DDBJ whole genome shotgun (WGS) entry which is preliminary data.</text>
</comment>
<name>A0A9W6PV33_9ACTN</name>
<dbReference type="InterPro" id="IPR029055">
    <property type="entry name" value="Ntn_hydrolases_N"/>
</dbReference>
<keyword evidence="5 9" id="KW-0378">Hydrolase</keyword>
<organism evidence="11 12">
    <name type="scientific">Actinomadura rubrobrunea</name>
    <dbReference type="NCBI Taxonomy" id="115335"/>
    <lineage>
        <taxon>Bacteria</taxon>
        <taxon>Bacillati</taxon>
        <taxon>Actinomycetota</taxon>
        <taxon>Actinomycetes</taxon>
        <taxon>Streptosporangiales</taxon>
        <taxon>Thermomonosporaceae</taxon>
        <taxon>Actinomadura</taxon>
    </lineage>
</organism>
<protein>
    <recommendedName>
        <fullName evidence="9 10">Proteasome subunit beta</fullName>
        <ecNumber evidence="9 10">3.4.25.1</ecNumber>
    </recommendedName>
    <alternativeName>
        <fullName evidence="9">20S proteasome beta subunit</fullName>
    </alternativeName>
    <alternativeName>
        <fullName evidence="9">Proteasome core protein PrcB</fullName>
    </alternativeName>
</protein>
<dbReference type="Proteomes" id="UP001165124">
    <property type="component" value="Unassembled WGS sequence"/>
</dbReference>
<evidence type="ECO:0000256" key="4">
    <source>
        <dbReference type="ARBA" id="ARBA00022698"/>
    </source>
</evidence>
<dbReference type="RefSeq" id="WP_067908300.1">
    <property type="nucleotide sequence ID" value="NZ_BSRZ01000007.1"/>
</dbReference>
<comment type="function">
    <text evidence="9">Component of the proteasome core, a large protease complex with broad specificity involved in protein degradation.</text>
</comment>
<feature type="propeptide" id="PRO_5041026466" description="Removed in mature form; by autocatalysis" evidence="9">
    <location>
        <begin position="1"/>
        <end position="52"/>
    </location>
</feature>
<comment type="activity regulation">
    <text evidence="9">The formation of the proteasomal ATPase ARC-20S proteasome complex, likely via the docking of the C-termini of ARC into the intersubunit pockets in the alpha-rings, may trigger opening of the gate for substrate entry. Interconversion between the open-gate and close-gate conformations leads to a dynamic regulation of the 20S proteasome proteolysis activity.</text>
</comment>
<evidence type="ECO:0000256" key="8">
    <source>
        <dbReference type="ARBA" id="ARBA00023145"/>
    </source>
</evidence>
<dbReference type="GO" id="GO:0005737">
    <property type="term" value="C:cytoplasm"/>
    <property type="evidence" value="ECO:0007669"/>
    <property type="project" value="UniProtKB-SubCell"/>
</dbReference>
<evidence type="ECO:0000313" key="12">
    <source>
        <dbReference type="Proteomes" id="UP001165124"/>
    </source>
</evidence>